<sequence>MMDIPIEHGALRCIFYTGPFRDLRGTDRVAPEDAVACPESNVRSLAYRRSSLPRITASDAAQIALRSCYKQVLETIIALRVIVGEPGDMPHSPTCWKAAIQYTKNPYICFRSPCLN</sequence>
<evidence type="ECO:0000313" key="1">
    <source>
        <dbReference type="EMBL" id="CAD7090812.1"/>
    </source>
</evidence>
<dbReference type="EMBL" id="LR899013">
    <property type="protein sequence ID" value="CAD7090812.1"/>
    <property type="molecule type" value="Genomic_DNA"/>
</dbReference>
<organism evidence="1 2">
    <name type="scientific">Hermetia illucens</name>
    <name type="common">Black soldier fly</name>
    <dbReference type="NCBI Taxonomy" id="343691"/>
    <lineage>
        <taxon>Eukaryota</taxon>
        <taxon>Metazoa</taxon>
        <taxon>Ecdysozoa</taxon>
        <taxon>Arthropoda</taxon>
        <taxon>Hexapoda</taxon>
        <taxon>Insecta</taxon>
        <taxon>Pterygota</taxon>
        <taxon>Neoptera</taxon>
        <taxon>Endopterygota</taxon>
        <taxon>Diptera</taxon>
        <taxon>Brachycera</taxon>
        <taxon>Stratiomyomorpha</taxon>
        <taxon>Stratiomyidae</taxon>
        <taxon>Hermetiinae</taxon>
        <taxon>Hermetia</taxon>
    </lineage>
</organism>
<dbReference type="InParanoid" id="A0A7R8Z2G1"/>
<gene>
    <name evidence="1" type="ORF">HERILL_LOCUS13270</name>
</gene>
<evidence type="ECO:0000313" key="2">
    <source>
        <dbReference type="Proteomes" id="UP000594454"/>
    </source>
</evidence>
<keyword evidence="2" id="KW-1185">Reference proteome</keyword>
<dbReference type="AlphaFoldDB" id="A0A7R8Z2G1"/>
<proteinExistence type="predicted"/>
<reference evidence="1 2" key="1">
    <citation type="submission" date="2020-11" db="EMBL/GenBank/DDBJ databases">
        <authorList>
            <person name="Wallbank WR R."/>
            <person name="Pardo Diaz C."/>
            <person name="Kozak K."/>
            <person name="Martin S."/>
            <person name="Jiggins C."/>
            <person name="Moest M."/>
            <person name="Warren A I."/>
            <person name="Generalovic N T."/>
            <person name="Byers J.R.P. K."/>
            <person name="Montejo-Kovacevich G."/>
            <person name="Yen C E."/>
        </authorList>
    </citation>
    <scope>NUCLEOTIDE SEQUENCE [LARGE SCALE GENOMIC DNA]</scope>
</reference>
<protein>
    <submittedName>
        <fullName evidence="1">Uncharacterized protein</fullName>
    </submittedName>
</protein>
<accession>A0A7R8Z2G1</accession>
<name>A0A7R8Z2G1_HERIL</name>
<dbReference type="Proteomes" id="UP000594454">
    <property type="component" value="Chromosome 5"/>
</dbReference>